<reference evidence="5 6" key="1">
    <citation type="submission" date="2024-03" db="EMBL/GenBank/DDBJ databases">
        <title>The genome assembly and annotation of the cricket Gryllus longicercus Weissman &amp; Gray.</title>
        <authorList>
            <person name="Szrajer S."/>
            <person name="Gray D."/>
            <person name="Ylla G."/>
        </authorList>
    </citation>
    <scope>NUCLEOTIDE SEQUENCE [LARGE SCALE GENOMIC DNA]</scope>
    <source>
        <strain evidence="5">DAG 2021-001</strain>
        <tissue evidence="5">Whole body minus gut</tissue>
    </source>
</reference>
<keyword evidence="4" id="KW-0472">Membrane</keyword>
<dbReference type="FunFam" id="3.15.10.30:FF:000001">
    <property type="entry name" value="Takeout-like protein 1"/>
    <property type="match status" value="1"/>
</dbReference>
<evidence type="ECO:0000256" key="2">
    <source>
        <dbReference type="ARBA" id="ARBA00023108"/>
    </source>
</evidence>
<name>A0AAN9VP74_9ORTH</name>
<dbReference type="PROSITE" id="PS51257">
    <property type="entry name" value="PROKAR_LIPOPROTEIN"/>
    <property type="match status" value="1"/>
</dbReference>
<comment type="similarity">
    <text evidence="3">Belongs to the TO family.</text>
</comment>
<evidence type="ECO:0008006" key="7">
    <source>
        <dbReference type="Google" id="ProtNLM"/>
    </source>
</evidence>
<dbReference type="Gene3D" id="3.15.10.30">
    <property type="entry name" value="Haemolymph juvenile hormone binding protein"/>
    <property type="match status" value="1"/>
</dbReference>
<keyword evidence="1" id="KW-0732">Signal</keyword>
<dbReference type="PANTHER" id="PTHR11008:SF32">
    <property type="entry name" value="CIRCADIAN CLOCK-CONTROLLED PROTEIN DAYWAKE-RELATED"/>
    <property type="match status" value="1"/>
</dbReference>
<keyword evidence="4" id="KW-0812">Transmembrane</keyword>
<dbReference type="Pfam" id="PF06585">
    <property type="entry name" value="JHBP"/>
    <property type="match status" value="1"/>
</dbReference>
<sequence>MRPPCTCCARPPDAPPLSAAASAAACAQPPASDSDSDRSSVMMFPAMAVLFLLCGAVLLTAPPARAANQLPQDWIRCQKTDPQLDRCLEGAVQDAIKKLAGGIPSLGIASIDPLQLSALEIGQGQGPISVNQKFSNIKVLGLSKAVLEKSRADLGHYTLSFDGAVTNDFEADYEMDGRILLLPVTGRGRCKLSFTNMKATLEPKGKEIQKNGKRYFDVTEFVLSIKSLDKMQVHFENLFNGDKALGDTMNTLMNENWRDLWGELRPAFEQTFGAVFHQITKRIFEKVPFDDVFLD</sequence>
<dbReference type="GO" id="GO:0005615">
    <property type="term" value="C:extracellular space"/>
    <property type="evidence" value="ECO:0007669"/>
    <property type="project" value="TreeGrafter"/>
</dbReference>
<dbReference type="SMART" id="SM00700">
    <property type="entry name" value="JHBP"/>
    <property type="match status" value="1"/>
</dbReference>
<evidence type="ECO:0000256" key="3">
    <source>
        <dbReference type="ARBA" id="ARBA00060902"/>
    </source>
</evidence>
<dbReference type="GO" id="GO:0007623">
    <property type="term" value="P:circadian rhythm"/>
    <property type="evidence" value="ECO:0007669"/>
    <property type="project" value="UniProtKB-ARBA"/>
</dbReference>
<dbReference type="PANTHER" id="PTHR11008">
    <property type="entry name" value="PROTEIN TAKEOUT-LIKE PROTEIN"/>
    <property type="match status" value="1"/>
</dbReference>
<evidence type="ECO:0000256" key="4">
    <source>
        <dbReference type="SAM" id="Phobius"/>
    </source>
</evidence>
<comment type="caution">
    <text evidence="5">The sequence shown here is derived from an EMBL/GenBank/DDBJ whole genome shotgun (WGS) entry which is preliminary data.</text>
</comment>
<evidence type="ECO:0000256" key="1">
    <source>
        <dbReference type="ARBA" id="ARBA00022729"/>
    </source>
</evidence>
<keyword evidence="2" id="KW-0090">Biological rhythms</keyword>
<feature type="transmembrane region" description="Helical" evidence="4">
    <location>
        <begin position="42"/>
        <end position="61"/>
    </location>
</feature>
<accession>A0AAN9VP74</accession>
<keyword evidence="4" id="KW-1133">Transmembrane helix</keyword>
<dbReference type="InterPro" id="IPR038606">
    <property type="entry name" value="To_sf"/>
</dbReference>
<organism evidence="5 6">
    <name type="scientific">Gryllus longicercus</name>
    <dbReference type="NCBI Taxonomy" id="2509291"/>
    <lineage>
        <taxon>Eukaryota</taxon>
        <taxon>Metazoa</taxon>
        <taxon>Ecdysozoa</taxon>
        <taxon>Arthropoda</taxon>
        <taxon>Hexapoda</taxon>
        <taxon>Insecta</taxon>
        <taxon>Pterygota</taxon>
        <taxon>Neoptera</taxon>
        <taxon>Polyneoptera</taxon>
        <taxon>Orthoptera</taxon>
        <taxon>Ensifera</taxon>
        <taxon>Gryllidea</taxon>
        <taxon>Grylloidea</taxon>
        <taxon>Gryllidae</taxon>
        <taxon>Gryllinae</taxon>
        <taxon>Gryllus</taxon>
    </lineage>
</organism>
<proteinExistence type="inferred from homology"/>
<keyword evidence="6" id="KW-1185">Reference proteome</keyword>
<dbReference type="InterPro" id="IPR010562">
    <property type="entry name" value="Haemolymph_juvenile_hormone-bd"/>
</dbReference>
<dbReference type="AlphaFoldDB" id="A0AAN9VP74"/>
<dbReference type="Proteomes" id="UP001378592">
    <property type="component" value="Unassembled WGS sequence"/>
</dbReference>
<evidence type="ECO:0000313" key="6">
    <source>
        <dbReference type="Proteomes" id="UP001378592"/>
    </source>
</evidence>
<evidence type="ECO:0000313" key="5">
    <source>
        <dbReference type="EMBL" id="KAK7866336.1"/>
    </source>
</evidence>
<dbReference type="EMBL" id="JAZDUA010000149">
    <property type="protein sequence ID" value="KAK7866336.1"/>
    <property type="molecule type" value="Genomic_DNA"/>
</dbReference>
<gene>
    <name evidence="5" type="ORF">R5R35_003265</name>
</gene>
<protein>
    <recommendedName>
        <fullName evidence="7">Protein takeout-like</fullName>
    </recommendedName>
</protein>